<dbReference type="InterPro" id="IPR010099">
    <property type="entry name" value="SDR39U1"/>
</dbReference>
<keyword evidence="5" id="KW-1185">Reference proteome</keyword>
<evidence type="ECO:0000313" key="4">
    <source>
        <dbReference type="EMBL" id="NUW31434.1"/>
    </source>
</evidence>
<dbReference type="PANTHER" id="PTHR11092">
    <property type="entry name" value="SUGAR NUCLEOTIDE EPIMERASE RELATED"/>
    <property type="match status" value="1"/>
</dbReference>
<dbReference type="RefSeq" id="WP_175589170.1">
    <property type="nucleotide sequence ID" value="NZ_JABWGN010000003.1"/>
</dbReference>
<sequence length="296" mass="31821">MIIVTGASGLLGGALAEALRGRGDRVVALVRRPPQGPDERFWDPAEGVLEPAALEDATAVVHLAGAPVGDRRWNAAYKRELIRSRVLGTRTLVRALGELSRPPEALLSASGVDFYGDTGDRPIDERAGQGEGFLAELCGRWEKEAREAEALGMRTAQLRTSIALSRRGGALGRMLPIFKAGLGAPLGSGRQYWSWISEQDWVGAVLHVLDRPEVSGPVNLGSPGPVTNEEFTRTLGKALRKGTVPMPVPAFALSLGIGEFAKEALLRSHRLVPRKLEDTGYGFAHTRLDEALRAVL</sequence>
<dbReference type="SUPFAM" id="SSF51735">
    <property type="entry name" value="NAD(P)-binding Rossmann-fold domains"/>
    <property type="match status" value="1"/>
</dbReference>
<dbReference type="InterPro" id="IPR036291">
    <property type="entry name" value="NAD(P)-bd_dom_sf"/>
</dbReference>
<evidence type="ECO:0000259" key="2">
    <source>
        <dbReference type="Pfam" id="PF01370"/>
    </source>
</evidence>
<protein>
    <submittedName>
        <fullName evidence="4">TIGR01777 family protein</fullName>
    </submittedName>
</protein>
<dbReference type="AlphaFoldDB" id="A0A7Y6I6L9"/>
<dbReference type="InterPro" id="IPR001509">
    <property type="entry name" value="Epimerase_deHydtase"/>
</dbReference>
<proteinExistence type="inferred from homology"/>
<evidence type="ECO:0000259" key="3">
    <source>
        <dbReference type="Pfam" id="PF08338"/>
    </source>
</evidence>
<evidence type="ECO:0000256" key="1">
    <source>
        <dbReference type="ARBA" id="ARBA00009353"/>
    </source>
</evidence>
<dbReference type="Gene3D" id="3.40.50.720">
    <property type="entry name" value="NAD(P)-binding Rossmann-like Domain"/>
    <property type="match status" value="1"/>
</dbReference>
<evidence type="ECO:0000313" key="5">
    <source>
        <dbReference type="Proteomes" id="UP000586042"/>
    </source>
</evidence>
<reference evidence="4 5" key="1">
    <citation type="submission" date="2020-06" db="EMBL/GenBank/DDBJ databases">
        <title>Nonomuraea sp. SMC257, a novel actinomycete isolated from soil.</title>
        <authorList>
            <person name="Chanama M."/>
        </authorList>
    </citation>
    <scope>NUCLEOTIDE SEQUENCE [LARGE SCALE GENOMIC DNA]</scope>
    <source>
        <strain evidence="4 5">SMC257</strain>
    </source>
</reference>
<accession>A0A7Y6I6L9</accession>
<gene>
    <name evidence="4" type="ORF">HTZ77_08355</name>
</gene>
<dbReference type="Pfam" id="PF08338">
    <property type="entry name" value="DUF1731"/>
    <property type="match status" value="1"/>
</dbReference>
<feature type="domain" description="NAD-dependent epimerase/dehydratase" evidence="2">
    <location>
        <begin position="2"/>
        <end position="221"/>
    </location>
</feature>
<dbReference type="Proteomes" id="UP000586042">
    <property type="component" value="Unassembled WGS sequence"/>
</dbReference>
<organism evidence="4 5">
    <name type="scientific">Nonomuraea montanisoli</name>
    <dbReference type="NCBI Taxonomy" id="2741721"/>
    <lineage>
        <taxon>Bacteria</taxon>
        <taxon>Bacillati</taxon>
        <taxon>Actinomycetota</taxon>
        <taxon>Actinomycetes</taxon>
        <taxon>Streptosporangiales</taxon>
        <taxon>Streptosporangiaceae</taxon>
        <taxon>Nonomuraea</taxon>
    </lineage>
</organism>
<comment type="similarity">
    <text evidence="1">Belongs to the NAD(P)-dependent epimerase/dehydratase family. SDR39U1 subfamily.</text>
</comment>
<dbReference type="Pfam" id="PF01370">
    <property type="entry name" value="Epimerase"/>
    <property type="match status" value="1"/>
</dbReference>
<dbReference type="InterPro" id="IPR013549">
    <property type="entry name" value="DUF1731"/>
</dbReference>
<feature type="domain" description="DUF1731" evidence="3">
    <location>
        <begin position="248"/>
        <end position="295"/>
    </location>
</feature>
<dbReference type="NCBIfam" id="TIGR01777">
    <property type="entry name" value="yfcH"/>
    <property type="match status" value="1"/>
</dbReference>
<comment type="caution">
    <text evidence="4">The sequence shown here is derived from an EMBL/GenBank/DDBJ whole genome shotgun (WGS) entry which is preliminary data.</text>
</comment>
<name>A0A7Y6I6L9_9ACTN</name>
<dbReference type="PANTHER" id="PTHR11092:SF0">
    <property type="entry name" value="EPIMERASE FAMILY PROTEIN SDR39U1"/>
    <property type="match status" value="1"/>
</dbReference>
<dbReference type="EMBL" id="JABWGN010000003">
    <property type="protein sequence ID" value="NUW31434.1"/>
    <property type="molecule type" value="Genomic_DNA"/>
</dbReference>